<sequence>MSADLYAAFMAEETPPKPEGTSNTQPYVAATTATSTNASSIQAPTSNTRMAQAAQQQKVSSPLWQRDPGGSDILFDAEQADSGDEFGDFEMAGDSPSDRNNTRQNNSLRHESTKTQNPAPLAFDLPEPIEMLNSSSHPEMRVPTTSNIQRTQSGTESTEIDVKPSWDDDWGDFEQTEPQPPQSVAKVTAQLSDDEWEPVEDGVPASMQQISHPKFPSIKGKAAEATLQSSTQALAFERPNNVPPPSSLLQLLSSVFEFIHQNNADSMMSQSELASRLLVVFRVSSRIVAGRTLRWKRDTVLAQSVRIGQSGKSGGMKLAAVNKSETAKEERDTEEMVRHWSSYVHEFNSILAQAEFPPYRMRLTASPPIKRLGQTNPPDLSKQCALCGLKRTERLTDVDFDVDDIFGEFWVEHWGHKDCFDFWYSYKNMLEHR</sequence>
<dbReference type="Proteomes" id="UP000054466">
    <property type="component" value="Unassembled WGS sequence"/>
</dbReference>
<dbReference type="GeneID" id="27350010"/>
<proteinExistence type="predicted"/>
<dbReference type="EMBL" id="KN847045">
    <property type="protein sequence ID" value="KIW25152.1"/>
    <property type="molecule type" value="Genomic_DNA"/>
</dbReference>
<organism evidence="2 3">
    <name type="scientific">Cladophialophora immunda</name>
    <dbReference type="NCBI Taxonomy" id="569365"/>
    <lineage>
        <taxon>Eukaryota</taxon>
        <taxon>Fungi</taxon>
        <taxon>Dikarya</taxon>
        <taxon>Ascomycota</taxon>
        <taxon>Pezizomycotina</taxon>
        <taxon>Eurotiomycetes</taxon>
        <taxon>Chaetothyriomycetidae</taxon>
        <taxon>Chaetothyriales</taxon>
        <taxon>Herpotrichiellaceae</taxon>
        <taxon>Cladophialophora</taxon>
    </lineage>
</organism>
<evidence type="ECO:0000313" key="2">
    <source>
        <dbReference type="EMBL" id="KIW25152.1"/>
    </source>
</evidence>
<evidence type="ECO:0000256" key="1">
    <source>
        <dbReference type="SAM" id="MobiDB-lite"/>
    </source>
</evidence>
<name>A0A0D2AJS6_9EURO</name>
<feature type="compositionally biased region" description="Polar residues" evidence="1">
    <location>
        <begin position="41"/>
        <end position="63"/>
    </location>
</feature>
<dbReference type="RefSeq" id="XP_016245368.1">
    <property type="nucleotide sequence ID" value="XM_016398177.1"/>
</dbReference>
<keyword evidence="3" id="KW-1185">Reference proteome</keyword>
<dbReference type="VEuPathDB" id="FungiDB:PV07_10816"/>
<feature type="compositionally biased region" description="Low complexity" evidence="1">
    <location>
        <begin position="29"/>
        <end position="40"/>
    </location>
</feature>
<feature type="compositionally biased region" description="Acidic residues" evidence="1">
    <location>
        <begin position="78"/>
        <end position="88"/>
    </location>
</feature>
<reference evidence="2 3" key="1">
    <citation type="submission" date="2015-01" db="EMBL/GenBank/DDBJ databases">
        <title>The Genome Sequence of Cladophialophora immunda CBS83496.</title>
        <authorList>
            <consortium name="The Broad Institute Genomics Platform"/>
            <person name="Cuomo C."/>
            <person name="de Hoog S."/>
            <person name="Gorbushina A."/>
            <person name="Stielow B."/>
            <person name="Teixiera M."/>
            <person name="Abouelleil A."/>
            <person name="Chapman S.B."/>
            <person name="Priest M."/>
            <person name="Young S.K."/>
            <person name="Wortman J."/>
            <person name="Nusbaum C."/>
            <person name="Birren B."/>
        </authorList>
    </citation>
    <scope>NUCLEOTIDE SEQUENCE [LARGE SCALE GENOMIC DNA]</scope>
    <source>
        <strain evidence="2 3">CBS 83496</strain>
    </source>
</reference>
<dbReference type="OrthoDB" id="5420391at2759"/>
<evidence type="ECO:0000313" key="3">
    <source>
        <dbReference type="Proteomes" id="UP000054466"/>
    </source>
</evidence>
<dbReference type="STRING" id="569365.A0A0D2AJS6"/>
<dbReference type="PANTHER" id="PTHR42084:SF1">
    <property type="entry name" value="SERINE_THREONINE-PROTEIN KINASE PPK6"/>
    <property type="match status" value="1"/>
</dbReference>
<evidence type="ECO:0008006" key="4">
    <source>
        <dbReference type="Google" id="ProtNLM"/>
    </source>
</evidence>
<feature type="compositionally biased region" description="Polar residues" evidence="1">
    <location>
        <begin position="132"/>
        <end position="157"/>
    </location>
</feature>
<feature type="region of interest" description="Disordered" evidence="1">
    <location>
        <begin position="1"/>
        <end position="183"/>
    </location>
</feature>
<protein>
    <recommendedName>
        <fullName evidence="4">PARP-type domain-containing protein</fullName>
    </recommendedName>
</protein>
<gene>
    <name evidence="2" type="ORF">PV07_10816</name>
</gene>
<dbReference type="AlphaFoldDB" id="A0A0D2AJS6"/>
<dbReference type="PANTHER" id="PTHR42084">
    <property type="entry name" value="YALI0E26631P"/>
    <property type="match status" value="1"/>
</dbReference>
<dbReference type="HOGENOM" id="CLU_022340_2_1_1"/>
<accession>A0A0D2AJS6</accession>